<gene>
    <name evidence="2" type="ORF">BDV41DRAFT_554261</name>
</gene>
<keyword evidence="1" id="KW-1133">Transmembrane helix</keyword>
<dbReference type="Proteomes" id="UP000325433">
    <property type="component" value="Unassembled WGS sequence"/>
</dbReference>
<organism evidence="2 3">
    <name type="scientific">Aspergillus transmontanensis</name>
    <dbReference type="NCBI Taxonomy" id="1034304"/>
    <lineage>
        <taxon>Eukaryota</taxon>
        <taxon>Fungi</taxon>
        <taxon>Dikarya</taxon>
        <taxon>Ascomycota</taxon>
        <taxon>Pezizomycotina</taxon>
        <taxon>Eurotiomycetes</taxon>
        <taxon>Eurotiomycetidae</taxon>
        <taxon>Eurotiales</taxon>
        <taxon>Aspergillaceae</taxon>
        <taxon>Aspergillus</taxon>
        <taxon>Aspergillus subgen. Circumdati</taxon>
    </lineage>
</organism>
<dbReference type="EMBL" id="ML738402">
    <property type="protein sequence ID" value="KAE8307627.1"/>
    <property type="molecule type" value="Genomic_DNA"/>
</dbReference>
<keyword evidence="1" id="KW-0812">Transmembrane</keyword>
<sequence length="81" mass="9299">MILASGWLIQHQSARGPAFESRFGPLIFRFLFFGFFVTDTYPLVLLLSIYIYYYLFIYYLLSSRNSQVVVSEIIVDGGVAS</sequence>
<proteinExistence type="predicted"/>
<feature type="transmembrane region" description="Helical" evidence="1">
    <location>
        <begin position="43"/>
        <end position="61"/>
    </location>
</feature>
<name>A0A5N6VGK8_9EURO</name>
<accession>A0A5N6VGK8</accession>
<evidence type="ECO:0000313" key="2">
    <source>
        <dbReference type="EMBL" id="KAE8307627.1"/>
    </source>
</evidence>
<keyword evidence="1" id="KW-0472">Membrane</keyword>
<dbReference type="AlphaFoldDB" id="A0A5N6VGK8"/>
<evidence type="ECO:0000313" key="3">
    <source>
        <dbReference type="Proteomes" id="UP000325433"/>
    </source>
</evidence>
<keyword evidence="3" id="KW-1185">Reference proteome</keyword>
<protein>
    <submittedName>
        <fullName evidence="2">Uncharacterized protein</fullName>
    </submittedName>
</protein>
<evidence type="ECO:0000256" key="1">
    <source>
        <dbReference type="SAM" id="Phobius"/>
    </source>
</evidence>
<reference evidence="3" key="1">
    <citation type="submission" date="2019-04" db="EMBL/GenBank/DDBJ databases">
        <title>Friends and foes A comparative genomics studyof 23 Aspergillus species from section Flavi.</title>
        <authorList>
            <consortium name="DOE Joint Genome Institute"/>
            <person name="Kjaerbolling I."/>
            <person name="Vesth T."/>
            <person name="Frisvad J.C."/>
            <person name="Nybo J.L."/>
            <person name="Theobald S."/>
            <person name="Kildgaard S."/>
            <person name="Isbrandt T."/>
            <person name="Kuo A."/>
            <person name="Sato A."/>
            <person name="Lyhne E.K."/>
            <person name="Kogle M.E."/>
            <person name="Wiebenga A."/>
            <person name="Kun R.S."/>
            <person name="Lubbers R.J."/>
            <person name="Makela M.R."/>
            <person name="Barry K."/>
            <person name="Chovatia M."/>
            <person name="Clum A."/>
            <person name="Daum C."/>
            <person name="Haridas S."/>
            <person name="He G."/>
            <person name="LaButti K."/>
            <person name="Lipzen A."/>
            <person name="Mondo S."/>
            <person name="Riley R."/>
            <person name="Salamov A."/>
            <person name="Simmons B.A."/>
            <person name="Magnuson J.K."/>
            <person name="Henrissat B."/>
            <person name="Mortensen U.H."/>
            <person name="Larsen T.O."/>
            <person name="Devries R.P."/>
            <person name="Grigoriev I.V."/>
            <person name="Machida M."/>
            <person name="Baker S.E."/>
            <person name="Andersen M.R."/>
        </authorList>
    </citation>
    <scope>NUCLEOTIDE SEQUENCE [LARGE SCALE GENOMIC DNA]</scope>
    <source>
        <strain evidence="3">CBS 130015</strain>
    </source>
</reference>